<organism evidence="3 4">
    <name type="scientific">Tissierella pigra</name>
    <dbReference type="NCBI Taxonomy" id="2607614"/>
    <lineage>
        <taxon>Bacteria</taxon>
        <taxon>Bacillati</taxon>
        <taxon>Bacillota</taxon>
        <taxon>Tissierellia</taxon>
        <taxon>Tissierellales</taxon>
        <taxon>Tissierellaceae</taxon>
        <taxon>Tissierella</taxon>
    </lineage>
</organism>
<keyword evidence="1" id="KW-0732">Signal</keyword>
<dbReference type="InterPro" id="IPR025748">
    <property type="entry name" value="PrcB_C_dom"/>
</dbReference>
<evidence type="ECO:0000256" key="1">
    <source>
        <dbReference type="SAM" id="SignalP"/>
    </source>
</evidence>
<dbReference type="RefSeq" id="WP_154438521.1">
    <property type="nucleotide sequence ID" value="NZ_VUNQ01000002.1"/>
</dbReference>
<comment type="caution">
    <text evidence="3">The sequence shown here is derived from an EMBL/GenBank/DDBJ whole genome shotgun (WGS) entry which is preliminary data.</text>
</comment>
<protein>
    <recommendedName>
        <fullName evidence="2">PrcB C-terminal domain-containing protein</fullName>
    </recommendedName>
</protein>
<evidence type="ECO:0000259" key="2">
    <source>
        <dbReference type="Pfam" id="PF14343"/>
    </source>
</evidence>
<name>A0A6N7XDT1_9FIRM</name>
<feature type="signal peptide" evidence="1">
    <location>
        <begin position="1"/>
        <end position="22"/>
    </location>
</feature>
<evidence type="ECO:0000313" key="4">
    <source>
        <dbReference type="Proteomes" id="UP000469523"/>
    </source>
</evidence>
<sequence>MKKIVSSLLLVIILLTSTLSFASMEDKLSKHWAKDLVDKEFLSYYFPYFAKDSFSKFEPNKEMSKKDFALSLASLFKNYDIEPTNSIVVDSILTRREAVELIGEKLVELENIIDKKEEIPFKDINTMDEESIELLVVLFNLKIIYGVSNTEFMPDGNLTQIESIIILQRLKGVLEEMRGIREVSFNVSGIVESYNNQESVIVKEDKDKVLVTITKEFPTPGYSLGVEKVVNGGGNYKIYLDIKPPKEGMMQMQVITYKTMTIEIPKEESMKPPYIFNVIGLESNLFRI</sequence>
<feature type="domain" description="PrcB C-terminal" evidence="2">
    <location>
        <begin position="210"/>
        <end position="257"/>
    </location>
</feature>
<dbReference type="Pfam" id="PF14343">
    <property type="entry name" value="PrcB_C"/>
    <property type="match status" value="1"/>
</dbReference>
<reference evidence="3 4" key="1">
    <citation type="submission" date="2019-09" db="EMBL/GenBank/DDBJ databases">
        <title>In-depth cultivation of the pig gut microbiome towards novel bacterial diversity and tailored functional studies.</title>
        <authorList>
            <person name="Wylensek D."/>
            <person name="Hitch T.C.A."/>
            <person name="Clavel T."/>
        </authorList>
    </citation>
    <scope>NUCLEOTIDE SEQUENCE [LARGE SCALE GENOMIC DNA]</scope>
    <source>
        <strain evidence="3 4">WCA3-693-APC-4?</strain>
    </source>
</reference>
<gene>
    <name evidence="3" type="ORF">FYJ83_01855</name>
</gene>
<evidence type="ECO:0000313" key="3">
    <source>
        <dbReference type="EMBL" id="MSU00211.1"/>
    </source>
</evidence>
<dbReference type="AlphaFoldDB" id="A0A6N7XDT1"/>
<keyword evidence="4" id="KW-1185">Reference proteome</keyword>
<dbReference type="Proteomes" id="UP000469523">
    <property type="component" value="Unassembled WGS sequence"/>
</dbReference>
<dbReference type="EMBL" id="VUNQ01000002">
    <property type="protein sequence ID" value="MSU00211.1"/>
    <property type="molecule type" value="Genomic_DNA"/>
</dbReference>
<accession>A0A6N7XDT1</accession>
<feature type="chain" id="PRO_5026775634" description="PrcB C-terminal domain-containing protein" evidence="1">
    <location>
        <begin position="23"/>
        <end position="288"/>
    </location>
</feature>
<proteinExistence type="predicted"/>